<reference evidence="4 5" key="1">
    <citation type="submission" date="2022-12" db="EMBL/GenBank/DDBJ databases">
        <title>Chromosome-level genome of Tegillarca granosa.</title>
        <authorList>
            <person name="Kim J."/>
        </authorList>
    </citation>
    <scope>NUCLEOTIDE SEQUENCE [LARGE SCALE GENOMIC DNA]</scope>
    <source>
        <strain evidence="4">Teg-2019</strain>
        <tissue evidence="4">Adductor muscle</tissue>
    </source>
</reference>
<protein>
    <recommendedName>
        <fullName evidence="3">Sulfotransferase domain-containing protein</fullName>
    </recommendedName>
</protein>
<name>A0ABQ9FIL9_TEGGR</name>
<feature type="domain" description="Sulfotransferase" evidence="3">
    <location>
        <begin position="58"/>
        <end position="169"/>
    </location>
</feature>
<comment type="caution">
    <text evidence="4">The sequence shown here is derived from an EMBL/GenBank/DDBJ whole genome shotgun (WGS) entry which is preliminary data.</text>
</comment>
<dbReference type="EMBL" id="JARBDR010000246">
    <property type="protein sequence ID" value="KAJ8317148.1"/>
    <property type="molecule type" value="Genomic_DNA"/>
</dbReference>
<dbReference type="InterPro" id="IPR000863">
    <property type="entry name" value="Sulfotransferase_dom"/>
</dbReference>
<evidence type="ECO:0000259" key="3">
    <source>
        <dbReference type="Pfam" id="PF00685"/>
    </source>
</evidence>
<proteinExistence type="inferred from homology"/>
<accession>A0ABQ9FIL9</accession>
<evidence type="ECO:0000313" key="5">
    <source>
        <dbReference type="Proteomes" id="UP001217089"/>
    </source>
</evidence>
<dbReference type="SUPFAM" id="SSF52540">
    <property type="entry name" value="P-loop containing nucleoside triphosphate hydrolases"/>
    <property type="match status" value="1"/>
</dbReference>
<keyword evidence="2" id="KW-0808">Transferase</keyword>
<dbReference type="Pfam" id="PF00685">
    <property type="entry name" value="Sulfotransfer_1"/>
    <property type="match status" value="2"/>
</dbReference>
<gene>
    <name evidence="4" type="ORF">KUTeg_005052</name>
</gene>
<organism evidence="4 5">
    <name type="scientific">Tegillarca granosa</name>
    <name type="common">Malaysian cockle</name>
    <name type="synonym">Anadara granosa</name>
    <dbReference type="NCBI Taxonomy" id="220873"/>
    <lineage>
        <taxon>Eukaryota</taxon>
        <taxon>Metazoa</taxon>
        <taxon>Spiralia</taxon>
        <taxon>Lophotrochozoa</taxon>
        <taxon>Mollusca</taxon>
        <taxon>Bivalvia</taxon>
        <taxon>Autobranchia</taxon>
        <taxon>Pteriomorphia</taxon>
        <taxon>Arcoida</taxon>
        <taxon>Arcoidea</taxon>
        <taxon>Arcidae</taxon>
        <taxon>Tegillarca</taxon>
    </lineage>
</organism>
<dbReference type="Proteomes" id="UP001217089">
    <property type="component" value="Unassembled WGS sequence"/>
</dbReference>
<evidence type="ECO:0000313" key="4">
    <source>
        <dbReference type="EMBL" id="KAJ8317148.1"/>
    </source>
</evidence>
<evidence type="ECO:0000256" key="1">
    <source>
        <dbReference type="ARBA" id="ARBA00005771"/>
    </source>
</evidence>
<dbReference type="InterPro" id="IPR027417">
    <property type="entry name" value="P-loop_NTPase"/>
</dbReference>
<keyword evidence="5" id="KW-1185">Reference proteome</keyword>
<comment type="similarity">
    <text evidence="1">Belongs to the sulfotransferase 1 family.</text>
</comment>
<evidence type="ECO:0000256" key="2">
    <source>
        <dbReference type="ARBA" id="ARBA00022679"/>
    </source>
</evidence>
<dbReference type="Gene3D" id="3.40.50.300">
    <property type="entry name" value="P-loop containing nucleotide triphosphate hydrolases"/>
    <property type="match status" value="2"/>
</dbReference>
<sequence length="206" mass="24259">MTTYSDVVFNLVTTKTSTGITLPMKYCEDYDINLWSFFVDDMKGHVKYLREEFEVREDDVFICTYPRSGTHWTTEIVNMLLQGTNKFAPLSIFTECMLKEQFESMKSPRILCTHLPLRYLPPDILKKAKIIWCLRNPKDVAVSLHNLNKQLSFVDYNASFGEYLQNFLSQVGDWKNWFTVAQNEQFDKVYEEHMKGSKLKIKFTLD</sequence>
<feature type="domain" description="Sulfotransferase" evidence="3">
    <location>
        <begin position="170"/>
        <end position="197"/>
    </location>
</feature>
<dbReference type="PANTHER" id="PTHR11783">
    <property type="entry name" value="SULFOTRANSFERASE SULT"/>
    <property type="match status" value="1"/>
</dbReference>